<evidence type="ECO:0000313" key="2">
    <source>
        <dbReference type="Proteomes" id="UP001151760"/>
    </source>
</evidence>
<reference evidence="1" key="2">
    <citation type="submission" date="2022-01" db="EMBL/GenBank/DDBJ databases">
        <authorList>
            <person name="Yamashiro T."/>
            <person name="Shiraishi A."/>
            <person name="Satake H."/>
            <person name="Nakayama K."/>
        </authorList>
    </citation>
    <scope>NUCLEOTIDE SEQUENCE</scope>
</reference>
<protein>
    <submittedName>
        <fullName evidence="1">Uncharacterized protein</fullName>
    </submittedName>
</protein>
<evidence type="ECO:0000313" key="1">
    <source>
        <dbReference type="EMBL" id="GJT97025.1"/>
    </source>
</evidence>
<proteinExistence type="predicted"/>
<dbReference type="EMBL" id="BQNB010020534">
    <property type="protein sequence ID" value="GJT97025.1"/>
    <property type="molecule type" value="Genomic_DNA"/>
</dbReference>
<sequence length="168" mass="19273">MSVLKYKDDHNKIAYLGRERGCEDFTDILSYLDQSPLRFLQMIVALETADRTPRPTFDLYRKMFANMKFKWVGQPIPLYNPPSCHCCCWSLLLLVVMIAAIEDNAAANYAAGSAGCGTPDISLLLWFFFPLFGNPTPEWQHRILENHPLLHLPFLRQNGCPLPLFTCY</sequence>
<comment type="caution">
    <text evidence="1">The sequence shown here is derived from an EMBL/GenBank/DDBJ whole genome shotgun (WGS) entry which is preliminary data.</text>
</comment>
<name>A0ABQ5IA63_9ASTR</name>
<dbReference type="Proteomes" id="UP001151760">
    <property type="component" value="Unassembled WGS sequence"/>
</dbReference>
<organism evidence="1 2">
    <name type="scientific">Tanacetum coccineum</name>
    <dbReference type="NCBI Taxonomy" id="301880"/>
    <lineage>
        <taxon>Eukaryota</taxon>
        <taxon>Viridiplantae</taxon>
        <taxon>Streptophyta</taxon>
        <taxon>Embryophyta</taxon>
        <taxon>Tracheophyta</taxon>
        <taxon>Spermatophyta</taxon>
        <taxon>Magnoliopsida</taxon>
        <taxon>eudicotyledons</taxon>
        <taxon>Gunneridae</taxon>
        <taxon>Pentapetalae</taxon>
        <taxon>asterids</taxon>
        <taxon>campanulids</taxon>
        <taxon>Asterales</taxon>
        <taxon>Asteraceae</taxon>
        <taxon>Asteroideae</taxon>
        <taxon>Anthemideae</taxon>
        <taxon>Anthemidinae</taxon>
        <taxon>Tanacetum</taxon>
    </lineage>
</organism>
<reference evidence="1" key="1">
    <citation type="journal article" date="2022" name="Int. J. Mol. Sci.">
        <title>Draft Genome of Tanacetum Coccineum: Genomic Comparison of Closely Related Tanacetum-Family Plants.</title>
        <authorList>
            <person name="Yamashiro T."/>
            <person name="Shiraishi A."/>
            <person name="Nakayama K."/>
            <person name="Satake H."/>
        </authorList>
    </citation>
    <scope>NUCLEOTIDE SEQUENCE</scope>
</reference>
<keyword evidence="2" id="KW-1185">Reference proteome</keyword>
<accession>A0ABQ5IA63</accession>
<gene>
    <name evidence="1" type="ORF">Tco_1092543</name>
</gene>